<dbReference type="RefSeq" id="WP_073051262.1">
    <property type="nucleotide sequence ID" value="NZ_FQUP01000001.1"/>
</dbReference>
<dbReference type="EMBL" id="FQUP01000001">
    <property type="protein sequence ID" value="SHE61417.1"/>
    <property type="molecule type" value="Genomic_DNA"/>
</dbReference>
<organism evidence="2 3">
    <name type="scientific">Kaistia soli DSM 19436</name>
    <dbReference type="NCBI Taxonomy" id="1122133"/>
    <lineage>
        <taxon>Bacteria</taxon>
        <taxon>Pseudomonadati</taxon>
        <taxon>Pseudomonadota</taxon>
        <taxon>Alphaproteobacteria</taxon>
        <taxon>Hyphomicrobiales</taxon>
        <taxon>Kaistiaceae</taxon>
        <taxon>Kaistia</taxon>
    </lineage>
</organism>
<evidence type="ECO:0000259" key="1">
    <source>
        <dbReference type="Pfam" id="PF09356"/>
    </source>
</evidence>
<accession>A0A1M4UXQ3</accession>
<evidence type="ECO:0000313" key="3">
    <source>
        <dbReference type="Proteomes" id="UP000184485"/>
    </source>
</evidence>
<reference evidence="2 3" key="1">
    <citation type="submission" date="2016-11" db="EMBL/GenBank/DDBJ databases">
        <authorList>
            <person name="Jaros S."/>
            <person name="Januszkiewicz K."/>
            <person name="Wedrychowicz H."/>
        </authorList>
    </citation>
    <scope>NUCLEOTIDE SEQUENCE [LARGE SCALE GENOMIC DNA]</scope>
    <source>
        <strain evidence="2 3">DSM 19436</strain>
    </source>
</reference>
<keyword evidence="3" id="KW-1185">Reference proteome</keyword>
<dbReference type="Pfam" id="PF09356">
    <property type="entry name" value="Phage_BR0599"/>
    <property type="match status" value="1"/>
</dbReference>
<evidence type="ECO:0000313" key="2">
    <source>
        <dbReference type="EMBL" id="SHE61417.1"/>
    </source>
</evidence>
<dbReference type="InterPro" id="IPR018964">
    <property type="entry name" value="Phage_phiJL001_Gp84_C"/>
</dbReference>
<dbReference type="STRING" id="1122133.SAMN02745157_0559"/>
<proteinExistence type="predicted"/>
<name>A0A1M4UXQ3_9HYPH</name>
<dbReference type="AlphaFoldDB" id="A0A1M4UXQ3"/>
<protein>
    <recommendedName>
        <fullName evidence="1">Bacteriophage phiJL001 Gp84 C-terminal domain-containing protein</fullName>
    </recommendedName>
</protein>
<dbReference type="InterPro" id="IPR011928">
    <property type="entry name" value="Phage_phiJL001_Gp84"/>
</dbReference>
<dbReference type="OrthoDB" id="1633386at2"/>
<sequence>MKTLPEGLAAHVAGEATTLCQCWRVTLADGTVLGFTDHDRDLSFEGTLFEAASGLSASEATAAEGFSTGGLEVAGALSSDRVSETDIAKGRFDHARVEVFAVNWQEPAERVLVSAGHIGEVVREDGAFRAEIRGPLAALDEPRGRSFRAACDADLGDIRCGVDLTAAAFAASATVVSASDARLIAVSGIDGFAGGWFERGRAVFASGANAGFSSAVKTQRVIEGVMTIELWTAAPFAIAAGDAIALTAGCDKRFATCRDKFANTLNFRGFPHMPGNDFSLGYARSGSHNDGSPVVS</sequence>
<dbReference type="Pfam" id="PF09931">
    <property type="entry name" value="Phage_phiJL001_Gp84_N"/>
    <property type="match status" value="1"/>
</dbReference>
<dbReference type="NCBIfam" id="TIGR02218">
    <property type="entry name" value="phg_TIGR02218"/>
    <property type="match status" value="1"/>
</dbReference>
<feature type="domain" description="Bacteriophage phiJL001 Gp84 C-terminal" evidence="1">
    <location>
        <begin position="195"/>
        <end position="277"/>
    </location>
</feature>
<dbReference type="Proteomes" id="UP000184485">
    <property type="component" value="Unassembled WGS sequence"/>
</dbReference>
<gene>
    <name evidence="2" type="ORF">SAMN02745157_0559</name>
</gene>